<feature type="region of interest" description="Disordered" evidence="7">
    <location>
        <begin position="622"/>
        <end position="723"/>
    </location>
</feature>
<dbReference type="GO" id="GO:0045332">
    <property type="term" value="P:phospholipid translocation"/>
    <property type="evidence" value="ECO:0007669"/>
    <property type="project" value="TreeGrafter"/>
</dbReference>
<evidence type="ECO:0000256" key="5">
    <source>
        <dbReference type="ARBA" id="ARBA00022989"/>
    </source>
</evidence>
<keyword evidence="3" id="KW-0479">Metal-binding</keyword>
<dbReference type="InterPro" id="IPR008250">
    <property type="entry name" value="ATPase_P-typ_transduc_dom_A_sf"/>
</dbReference>
<keyword evidence="4" id="KW-0460">Magnesium</keyword>
<feature type="region of interest" description="Disordered" evidence="7">
    <location>
        <begin position="283"/>
        <end position="325"/>
    </location>
</feature>
<dbReference type="SUPFAM" id="SSF81665">
    <property type="entry name" value="Calcium ATPase, transmembrane domain M"/>
    <property type="match status" value="1"/>
</dbReference>
<feature type="compositionally biased region" description="Basic and acidic residues" evidence="7">
    <location>
        <begin position="1395"/>
        <end position="1405"/>
    </location>
</feature>
<evidence type="ECO:0000259" key="9">
    <source>
        <dbReference type="Pfam" id="PF16209"/>
    </source>
</evidence>
<feature type="transmembrane region" description="Helical" evidence="8">
    <location>
        <begin position="1681"/>
        <end position="1705"/>
    </location>
</feature>
<dbReference type="OrthoDB" id="377733at2759"/>
<dbReference type="Gene3D" id="3.40.1110.10">
    <property type="entry name" value="Calcium-transporting ATPase, cytoplasmic domain N"/>
    <property type="match status" value="1"/>
</dbReference>
<feature type="domain" description="P-type ATPase C-terminal" evidence="10">
    <location>
        <begin position="1650"/>
        <end position="1752"/>
    </location>
</feature>
<feature type="transmembrane region" description="Helical" evidence="8">
    <location>
        <begin position="1917"/>
        <end position="1938"/>
    </location>
</feature>
<dbReference type="STRING" id="1169540.A0A0G4F652"/>
<gene>
    <name evidence="11" type="ORF">Vbra_3049</name>
</gene>
<dbReference type="PANTHER" id="PTHR24092:SF150">
    <property type="entry name" value="PHOSPHOLIPID-TRANSPORTING ATPASE"/>
    <property type="match status" value="1"/>
</dbReference>
<feature type="compositionally biased region" description="Gly residues" evidence="7">
    <location>
        <begin position="2094"/>
        <end position="2103"/>
    </location>
</feature>
<dbReference type="PhylomeDB" id="A0A0G4F652"/>
<dbReference type="InterPro" id="IPR032631">
    <property type="entry name" value="P-type_ATPase_N"/>
</dbReference>
<feature type="compositionally biased region" description="Basic and acidic residues" evidence="7">
    <location>
        <begin position="1449"/>
        <end position="1460"/>
    </location>
</feature>
<feature type="compositionally biased region" description="Basic and acidic residues" evidence="7">
    <location>
        <begin position="1272"/>
        <end position="1286"/>
    </location>
</feature>
<reference evidence="11 12" key="1">
    <citation type="submission" date="2014-11" db="EMBL/GenBank/DDBJ databases">
        <authorList>
            <person name="Zhu J."/>
            <person name="Qi W."/>
            <person name="Song R."/>
        </authorList>
    </citation>
    <scope>NUCLEOTIDE SEQUENCE [LARGE SCALE GENOMIC DNA]</scope>
</reference>
<dbReference type="GO" id="GO:0046872">
    <property type="term" value="F:metal ion binding"/>
    <property type="evidence" value="ECO:0007669"/>
    <property type="project" value="UniProtKB-KW"/>
</dbReference>
<dbReference type="Pfam" id="PF16209">
    <property type="entry name" value="PhoLip_ATPase_N"/>
    <property type="match status" value="1"/>
</dbReference>
<dbReference type="SUPFAM" id="SSF81660">
    <property type="entry name" value="Metal cation-transporting ATPase, ATP-binding domain N"/>
    <property type="match status" value="1"/>
</dbReference>
<accession>A0A0G4F652</accession>
<evidence type="ECO:0000259" key="10">
    <source>
        <dbReference type="Pfam" id="PF16212"/>
    </source>
</evidence>
<evidence type="ECO:0000313" key="12">
    <source>
        <dbReference type="Proteomes" id="UP000041254"/>
    </source>
</evidence>
<evidence type="ECO:0000256" key="3">
    <source>
        <dbReference type="ARBA" id="ARBA00022723"/>
    </source>
</evidence>
<dbReference type="GO" id="GO:0005886">
    <property type="term" value="C:plasma membrane"/>
    <property type="evidence" value="ECO:0007669"/>
    <property type="project" value="TreeGrafter"/>
</dbReference>
<feature type="region of interest" description="Disordered" evidence="7">
    <location>
        <begin position="1163"/>
        <end position="1360"/>
    </location>
</feature>
<protein>
    <submittedName>
        <fullName evidence="11">Uncharacterized protein</fullName>
    </submittedName>
</protein>
<organism evidence="11 12">
    <name type="scientific">Vitrella brassicaformis (strain CCMP3155)</name>
    <dbReference type="NCBI Taxonomy" id="1169540"/>
    <lineage>
        <taxon>Eukaryota</taxon>
        <taxon>Sar</taxon>
        <taxon>Alveolata</taxon>
        <taxon>Colpodellida</taxon>
        <taxon>Vitrellaceae</taxon>
        <taxon>Vitrella</taxon>
    </lineage>
</organism>
<dbReference type="InterPro" id="IPR023299">
    <property type="entry name" value="ATPase_P-typ_cyto_dom_N"/>
</dbReference>
<feature type="compositionally biased region" description="Polar residues" evidence="7">
    <location>
        <begin position="628"/>
        <end position="661"/>
    </location>
</feature>
<dbReference type="InterPro" id="IPR001757">
    <property type="entry name" value="P_typ_ATPase"/>
</dbReference>
<feature type="transmembrane region" description="Helical" evidence="8">
    <location>
        <begin position="1849"/>
        <end position="1868"/>
    </location>
</feature>
<feature type="compositionally biased region" description="Pro residues" evidence="7">
    <location>
        <begin position="894"/>
        <end position="906"/>
    </location>
</feature>
<feature type="transmembrane region" description="Helical" evidence="8">
    <location>
        <begin position="1875"/>
        <end position="1897"/>
    </location>
</feature>
<dbReference type="SUPFAM" id="SSF81653">
    <property type="entry name" value="Calcium ATPase, transduction domain A"/>
    <property type="match status" value="1"/>
</dbReference>
<feature type="domain" description="P-type ATPase C-terminal" evidence="10">
    <location>
        <begin position="1801"/>
        <end position="1944"/>
    </location>
</feature>
<feature type="compositionally biased region" description="Low complexity" evidence="7">
    <location>
        <begin position="305"/>
        <end position="314"/>
    </location>
</feature>
<sequence>MQRLSIANLSRVFGSSGNEKRATPVKRKVALKAKTHDAGRVTVQGPSGPKDKEGAAVTAGMVHAVAKWRGNGIRTSKYTVITFLPKNLFLQFTHFANLYFLCAAGLQMIRPISDSEGQPTFLAPLLFVVVLSAIKDAVEDVKRHRSDREENTRIVTVLDKETGGGVEREWKDIKTGDIVKVINEQYFPADLLLLNCSDEFGICYVETKNLDGETNLKHKSCIPEVAELVTSDEEAANVELELVFEPPNEQLYAFNGLLRLPPAPPAHSSTKSLNTTNNTISINQDNAAHTPTPTPDALPPPPSVPSGLVPLSPSRSTSKKGAKSREVPMSATQFLLRGSSLVNTAWVYGMVVYTGHQTKIFRNSSTQARGKWSQLERTYNNHAVSLFLIQVFFCVLIAVCHVFWLLGHDDWYLDLEKGTARDTGLRALQVFGAQLILFTYYVPIALIVTLEIVKFFQALFVSFDLEMYSVSTGRYASSQSSNLIEDLGGITHVFSDKTGTLTQNLMQFKCTGIGDVVYGLEDRAADERTRMMSTMTMSHGATLSGGNDSAPPTPPLGGMTRRSTMPGTAVPPNPTTETFVNFDSDLFWASVESASERQRELVRDFLLLMCLCHSVLIKGASERKTTDHQGTGSKNSTTTAANAQESGGSNKVSPATSSPKHLQNPCLAHQPTASDAPVSPQQSARRPERPLVTGRPPAVDTDIPPSPPRSLHPDPITDLPMDDSRRMAEGHLEATLDLYLTDRELDSPGTVRVWAGMHGIGDIDDVEDVHATVIREREAVAVHAASPAEDNGQGEGGGGQDNEAASSKDERLEQDGEEEEEEEIDIVEYDASSPDELALVAGARHIGMEFYARPSLNTLQIRLLNASMKKLLLPLIKLIPTQPSISPSLSPECSHPPSPQQSPSAPPRLGEKMQPLDENGEGGGAGGDGEGDRDIIYSRIRSPYSLLEYEILDVLEFDNDRKRMSVIARGVDGGIMLLTKGADSSMLTIAATGQDLILKHIRAQLSLFAQKGLRTLVMGQREIPETEFDRFHHEYLDARGDVSDNRSAKMKACIEGVERNLTIVGCTGIEDRLADQVPSVIQDLKDANIKLWVLTGDKMETAINIGHSCNILSSDTYNAIIDGKDSQELNKQLDNYHQYCEAAKLLSGELDDGFFEEGVDDQFTNVEEEDLMSGPSRSRRGSETNGRTAAIHIPPHTATADSPDSPQGAAVVRQQAHPDASADQIVRRTSSEKPDRTFHEAVDGTPHHHSTPSPKQAARSSDRKRTTPTSRVRRESAAAAADDMRRAMTLGASGQQGGGGGRGASGQAPSHAFSGGPRLIPVSEIHQILERKRRSSERQSRDAPAGVLGGAATTGHTAAGEPAGFFQTLTRKASNWLGLSAPSPSPSASPSPLSHTRDSPTHRTQEPQPPQPPQPHQQQDRHGPHPSPPTIPALSPLTPLTPEQSYAHSVDRDRERDSDRTAISVEVDQQQEAWVDGTGRMSDVHQPLPRPLAAVMLEPSGNVSVRPFVRTQSGLVQTSTSMAGSEGIARQLTSTLQRRGSAASGAGSRALAGGLLGYSSMALTVSGEALGITLKNRQLRRSFFKLARHCATVIACRVSPKQKAELVRQCCAFQRKTVSLAIGDGANDVGMILAAHVGVGISGREGLQAVRAADFGIGQFKFLRKLLFVHGKEAMRKNSLLTYYTIFKNVSFCMTSFFYGFFAGFSGTDFYNSWLKQVYNLLYTSVPIVVHAVFDRQLPHNLLRQCPALYNQPPSTLWPYSYTSAPSLPVTQPSPPTTRGHRNFLDGIGNVWQSWTNLGAAGMRNPYFGAHAFWLWMGYAFWCSLATFIIPLYGMNGPLGRDGQVTEDTTLLGIVVYLANVMVVNAMLVPFNNTWFWFTHVCLWLGTVVFYAIWWAAGLILSDLEGTFEAAHATPAFYLSVLLAVLITIAPQFILWMYQVVFDPSPVDIIKERLYKGVFDVVIGPRRGVQLAVLVPREPGDQPDEYTGYAFAYQEGDRPQLFDAPALLKRLRASALKGAANIPQMAVRPFRRRVFHDRNDHRKHGEGDVVRETSEPLPHITPPDNDDAGAGGAAEVGPPASSPGGQLSPSIADGGSGGAGMNGGVDAVPG</sequence>
<feature type="compositionally biased region" description="Basic and acidic residues" evidence="7">
    <location>
        <begin position="1225"/>
        <end position="1246"/>
    </location>
</feature>
<dbReference type="InterPro" id="IPR023214">
    <property type="entry name" value="HAD_sf"/>
</dbReference>
<feature type="region of interest" description="Disordered" evidence="7">
    <location>
        <begin position="2037"/>
        <end position="2110"/>
    </location>
</feature>
<dbReference type="PROSITE" id="PS00154">
    <property type="entry name" value="ATPASE_E1_E2"/>
    <property type="match status" value="1"/>
</dbReference>
<keyword evidence="12" id="KW-1185">Reference proteome</keyword>
<feature type="compositionally biased region" description="Gly residues" evidence="7">
    <location>
        <begin position="1294"/>
        <end position="1304"/>
    </location>
</feature>
<dbReference type="Pfam" id="PF13246">
    <property type="entry name" value="Cation_ATPase"/>
    <property type="match status" value="1"/>
</dbReference>
<evidence type="ECO:0000256" key="4">
    <source>
        <dbReference type="ARBA" id="ARBA00022842"/>
    </source>
</evidence>
<name>A0A0G4F652_VITBC</name>
<dbReference type="InterPro" id="IPR032630">
    <property type="entry name" value="P_typ_ATPase_c"/>
</dbReference>
<dbReference type="Pfam" id="PF16212">
    <property type="entry name" value="PhoLip_ATPase_C"/>
    <property type="match status" value="2"/>
</dbReference>
<feature type="transmembrane region" description="Helical" evidence="8">
    <location>
        <begin position="1813"/>
        <end position="1834"/>
    </location>
</feature>
<feature type="region of interest" description="Disordered" evidence="7">
    <location>
        <begin position="885"/>
        <end position="932"/>
    </location>
</feature>
<dbReference type="InterPro" id="IPR036412">
    <property type="entry name" value="HAD-like_sf"/>
</dbReference>
<evidence type="ECO:0000256" key="2">
    <source>
        <dbReference type="ARBA" id="ARBA00022692"/>
    </source>
</evidence>
<dbReference type="PANTHER" id="PTHR24092">
    <property type="entry name" value="PROBABLE PHOSPHOLIPID-TRANSPORTING ATPASE"/>
    <property type="match status" value="1"/>
</dbReference>
<dbReference type="OMA" id="FWWRYLT"/>
<keyword evidence="6 8" id="KW-0472">Membrane</keyword>
<feature type="compositionally biased region" description="Basic and acidic residues" evidence="7">
    <location>
        <begin position="2037"/>
        <end position="2054"/>
    </location>
</feature>
<evidence type="ECO:0000313" key="11">
    <source>
        <dbReference type="EMBL" id="CEM07868.1"/>
    </source>
</evidence>
<feature type="transmembrane region" description="Helical" evidence="8">
    <location>
        <begin position="383"/>
        <end position="407"/>
    </location>
</feature>
<evidence type="ECO:0000256" key="7">
    <source>
        <dbReference type="SAM" id="MobiDB-lite"/>
    </source>
</evidence>
<dbReference type="InParanoid" id="A0A0G4F652"/>
<dbReference type="InterPro" id="IPR018303">
    <property type="entry name" value="ATPase_P-typ_P_site"/>
</dbReference>
<keyword evidence="5 8" id="KW-1133">Transmembrane helix</keyword>
<feature type="compositionally biased region" description="Low complexity" evidence="7">
    <location>
        <begin position="2075"/>
        <end position="2085"/>
    </location>
</feature>
<dbReference type="VEuPathDB" id="CryptoDB:Vbra_3049"/>
<evidence type="ECO:0000256" key="1">
    <source>
        <dbReference type="ARBA" id="ARBA00004141"/>
    </source>
</evidence>
<feature type="compositionally biased region" description="Acidic residues" evidence="7">
    <location>
        <begin position="815"/>
        <end position="828"/>
    </location>
</feature>
<dbReference type="Gene3D" id="2.70.150.10">
    <property type="entry name" value="Calcium-transporting ATPase, cytoplasmic transduction domain A"/>
    <property type="match status" value="1"/>
</dbReference>
<feature type="region of interest" description="Disordered" evidence="7">
    <location>
        <begin position="783"/>
        <end position="830"/>
    </location>
</feature>
<dbReference type="InterPro" id="IPR023298">
    <property type="entry name" value="ATPase_P-typ_TM_dom_sf"/>
</dbReference>
<dbReference type="NCBIfam" id="TIGR01494">
    <property type="entry name" value="ATPase_P-type"/>
    <property type="match status" value="1"/>
</dbReference>
<evidence type="ECO:0000256" key="8">
    <source>
        <dbReference type="SAM" id="Phobius"/>
    </source>
</evidence>
<feature type="transmembrane region" description="Helical" evidence="8">
    <location>
        <begin position="1717"/>
        <end position="1734"/>
    </location>
</feature>
<feature type="compositionally biased region" description="Pro residues" evidence="7">
    <location>
        <begin position="292"/>
        <end position="304"/>
    </location>
</feature>
<dbReference type="GO" id="GO:0016887">
    <property type="term" value="F:ATP hydrolysis activity"/>
    <property type="evidence" value="ECO:0007669"/>
    <property type="project" value="InterPro"/>
</dbReference>
<keyword evidence="2 8" id="KW-0812">Transmembrane</keyword>
<evidence type="ECO:0000256" key="6">
    <source>
        <dbReference type="ARBA" id="ARBA00023136"/>
    </source>
</evidence>
<dbReference type="Gene3D" id="3.40.50.1000">
    <property type="entry name" value="HAD superfamily/HAD-like"/>
    <property type="match status" value="2"/>
</dbReference>
<feature type="domain" description="P-type ATPase N-terminal" evidence="9">
    <location>
        <begin position="66"/>
        <end position="114"/>
    </location>
</feature>
<dbReference type="EMBL" id="CDMY01000379">
    <property type="protein sequence ID" value="CEM07868.1"/>
    <property type="molecule type" value="Genomic_DNA"/>
</dbReference>
<dbReference type="Proteomes" id="UP000041254">
    <property type="component" value="Unassembled WGS sequence"/>
</dbReference>
<proteinExistence type="predicted"/>
<dbReference type="GO" id="GO:0005524">
    <property type="term" value="F:ATP binding"/>
    <property type="evidence" value="ECO:0007669"/>
    <property type="project" value="InterPro"/>
</dbReference>
<feature type="compositionally biased region" description="Low complexity" evidence="7">
    <location>
        <begin position="1343"/>
        <end position="1360"/>
    </location>
</feature>
<feature type="region of interest" description="Disordered" evidence="7">
    <location>
        <begin position="1376"/>
        <end position="1472"/>
    </location>
</feature>
<comment type="subcellular location">
    <subcellularLocation>
        <location evidence="1">Membrane</location>
        <topology evidence="1">Multi-pass membrane protein</topology>
    </subcellularLocation>
</comment>
<dbReference type="SUPFAM" id="SSF56784">
    <property type="entry name" value="HAD-like"/>
    <property type="match status" value="1"/>
</dbReference>
<feature type="transmembrane region" description="Helical" evidence="8">
    <location>
        <begin position="427"/>
        <end position="450"/>
    </location>
</feature>
<dbReference type="GO" id="GO:0140326">
    <property type="term" value="F:ATPase-coupled intramembrane lipid transporter activity"/>
    <property type="evidence" value="ECO:0007669"/>
    <property type="project" value="TreeGrafter"/>
</dbReference>